<gene>
    <name evidence="2" type="ORF">LY11_02934</name>
</gene>
<dbReference type="RefSeq" id="WP_111634393.1">
    <property type="nucleotide sequence ID" value="NZ_QLLR01000014.1"/>
</dbReference>
<accession>A0A327SJ79</accession>
<proteinExistence type="predicted"/>
<dbReference type="EMBL" id="QLLR01000014">
    <property type="protein sequence ID" value="RAJ29230.1"/>
    <property type="molecule type" value="Genomic_DNA"/>
</dbReference>
<feature type="domain" description="DUF4180" evidence="1">
    <location>
        <begin position="10"/>
        <end position="116"/>
    </location>
</feature>
<dbReference type="Pfam" id="PF13788">
    <property type="entry name" value="DUF4180"/>
    <property type="match status" value="1"/>
</dbReference>
<dbReference type="AlphaFoldDB" id="A0A327SJ79"/>
<reference evidence="2 3" key="1">
    <citation type="submission" date="2018-06" db="EMBL/GenBank/DDBJ databases">
        <title>Genomic Encyclopedia of Archaeal and Bacterial Type Strains, Phase II (KMG-II): from individual species to whole genera.</title>
        <authorList>
            <person name="Goeker M."/>
        </authorList>
    </citation>
    <scope>NUCLEOTIDE SEQUENCE [LARGE SCALE GENOMIC DNA]</scope>
    <source>
        <strain evidence="2 3">DSM 14825</strain>
    </source>
</reference>
<sequence length="119" mass="13659">MNIKTHQAGDHKIAEVISDDVLINNPEEGLQLLVDLYYQDFDKIIIRERNIIPAFFDLKTGIAGEILQKFSNYRVRLVIVGEFIQYPGQSIKDFIFESNKGKQINFLDSVELGVEKLSK</sequence>
<comment type="caution">
    <text evidence="2">The sequence shown here is derived from an EMBL/GenBank/DDBJ whole genome shotgun (WGS) entry which is preliminary data.</text>
</comment>
<organism evidence="2 3">
    <name type="scientific">Pedobacter cryoconitis</name>
    <dbReference type="NCBI Taxonomy" id="188932"/>
    <lineage>
        <taxon>Bacteria</taxon>
        <taxon>Pseudomonadati</taxon>
        <taxon>Bacteroidota</taxon>
        <taxon>Sphingobacteriia</taxon>
        <taxon>Sphingobacteriales</taxon>
        <taxon>Sphingobacteriaceae</taxon>
        <taxon>Pedobacter</taxon>
    </lineage>
</organism>
<evidence type="ECO:0000313" key="3">
    <source>
        <dbReference type="Proteomes" id="UP000249754"/>
    </source>
</evidence>
<dbReference type="Proteomes" id="UP000249754">
    <property type="component" value="Unassembled WGS sequence"/>
</dbReference>
<dbReference type="InterPro" id="IPR025438">
    <property type="entry name" value="DUF4180"/>
</dbReference>
<evidence type="ECO:0000259" key="1">
    <source>
        <dbReference type="Pfam" id="PF13788"/>
    </source>
</evidence>
<name>A0A327SJ79_9SPHI</name>
<protein>
    <submittedName>
        <fullName evidence="2">Uncharacterized protein DUF4180</fullName>
    </submittedName>
</protein>
<evidence type="ECO:0000313" key="2">
    <source>
        <dbReference type="EMBL" id="RAJ29230.1"/>
    </source>
</evidence>
<dbReference type="OrthoDB" id="8595425at2"/>